<dbReference type="InterPro" id="IPR028082">
    <property type="entry name" value="Peripla_BP_I"/>
</dbReference>
<feature type="domain" description="Leucine-binding protein" evidence="3">
    <location>
        <begin position="18"/>
        <end position="361"/>
    </location>
</feature>
<reference evidence="5" key="1">
    <citation type="journal article" date="2015" name="Genome Announc.">
        <title>Complete Genome Sequence of Herbaspirillum hiltneri N3 (DSM 17495), Isolated from Surface-Sterilized Wheat Roots.</title>
        <authorList>
            <person name="Guizelini D."/>
            <person name="Saizaki P.M."/>
            <person name="Coimbra N.A."/>
            <person name="Weiss V.A."/>
            <person name="Faoro H."/>
            <person name="Sfeir M.Z."/>
            <person name="Baura V.A."/>
            <person name="Monteiro R.A."/>
            <person name="Chubatsu L.S."/>
            <person name="Souza E.M."/>
            <person name="Cruz L.M."/>
            <person name="Pedrosa F.O."/>
            <person name="Raittz R.T."/>
            <person name="Marchaukoski J.N."/>
            <person name="Steffens M.B."/>
        </authorList>
    </citation>
    <scope>NUCLEOTIDE SEQUENCE [LARGE SCALE GENOMIC DNA]</scope>
    <source>
        <strain evidence="5">N3</strain>
    </source>
</reference>
<comment type="similarity">
    <text evidence="1">Belongs to the leucine-binding protein family.</text>
</comment>
<sequence length="371" mass="40307">MYLYCVPAGNAVGQGVRTVQIGFAAPLTEMPGKSGRDAALLAIDEINARPLYIAGEKIVLKLLDQDDKADVNIAILTARYFIASKVVAVVGHWNSAASIATAKIYSDAGIAEISPSSTSTEYTQQGLPTTFRMVGHDGIRTNYIGEHVLRTLRAERIMVIDDATLFGKAIADQFINYIQANGGLISGRMSISNKTSNYALALESVRQARPDLIFHAGRLYSGDLNHSESLLGGLRRLGFPKNMVLAEVTIDPESMREAALGDINIFSISPGIPFEKLPRWKSFQKNFTARFSSRITPYTLSAYDAVYVLAEAMKQAGSLDPPRISAILHNIKYVGLTGPISFDAKGDVTSPSYTLYQIKQGAWVPISVLGR</sequence>
<dbReference type="Proteomes" id="UP000063429">
    <property type="component" value="Chromosome"/>
</dbReference>
<evidence type="ECO:0000313" key="5">
    <source>
        <dbReference type="Proteomes" id="UP000063429"/>
    </source>
</evidence>
<dbReference type="EMBL" id="CP011409">
    <property type="protein sequence ID" value="AKZ65142.1"/>
    <property type="molecule type" value="Genomic_DNA"/>
</dbReference>
<dbReference type="CDD" id="cd06342">
    <property type="entry name" value="PBP1_ABC_LIVBP-like"/>
    <property type="match status" value="1"/>
</dbReference>
<dbReference type="PANTHER" id="PTHR47151">
    <property type="entry name" value="LEU/ILE/VAL-BINDING ABC TRANSPORTER SUBUNIT"/>
    <property type="match status" value="1"/>
</dbReference>
<keyword evidence="2" id="KW-0732">Signal</keyword>
<organism evidence="4 5">
    <name type="scientific">Herbaspirillum hiltneri N3</name>
    <dbReference type="NCBI Taxonomy" id="1262470"/>
    <lineage>
        <taxon>Bacteria</taxon>
        <taxon>Pseudomonadati</taxon>
        <taxon>Pseudomonadota</taxon>
        <taxon>Betaproteobacteria</taxon>
        <taxon>Burkholderiales</taxon>
        <taxon>Oxalobacteraceae</taxon>
        <taxon>Herbaspirillum</taxon>
    </lineage>
</organism>
<evidence type="ECO:0000256" key="1">
    <source>
        <dbReference type="ARBA" id="ARBA00010062"/>
    </source>
</evidence>
<gene>
    <name evidence="4" type="ORF">F506_04015</name>
</gene>
<accession>A0ABM5V674</accession>
<keyword evidence="5" id="KW-1185">Reference proteome</keyword>
<dbReference type="InterPro" id="IPR028081">
    <property type="entry name" value="Leu-bd"/>
</dbReference>
<dbReference type="PANTHER" id="PTHR47151:SF2">
    <property type="entry name" value="AMINO ACID BINDING PROTEIN"/>
    <property type="match status" value="1"/>
</dbReference>
<proteinExistence type="inferred from homology"/>
<name>A0ABM5V674_9BURK</name>
<dbReference type="SUPFAM" id="SSF53822">
    <property type="entry name" value="Periplasmic binding protein-like I"/>
    <property type="match status" value="1"/>
</dbReference>
<protein>
    <recommendedName>
        <fullName evidence="3">Leucine-binding protein domain-containing protein</fullName>
    </recommendedName>
</protein>
<dbReference type="Pfam" id="PF13458">
    <property type="entry name" value="Peripla_BP_6"/>
    <property type="match status" value="1"/>
</dbReference>
<evidence type="ECO:0000259" key="3">
    <source>
        <dbReference type="Pfam" id="PF13458"/>
    </source>
</evidence>
<evidence type="ECO:0000256" key="2">
    <source>
        <dbReference type="ARBA" id="ARBA00022729"/>
    </source>
</evidence>
<dbReference type="Gene3D" id="3.40.50.2300">
    <property type="match status" value="2"/>
</dbReference>
<evidence type="ECO:0000313" key="4">
    <source>
        <dbReference type="EMBL" id="AKZ65142.1"/>
    </source>
</evidence>